<evidence type="ECO:0000313" key="1">
    <source>
        <dbReference type="EMBL" id="AGJ50261.1"/>
    </source>
</evidence>
<evidence type="ECO:0000313" key="32">
    <source>
        <dbReference type="EMBL" id="AGJ50292.1"/>
    </source>
</evidence>
<evidence type="ECO:0000313" key="9">
    <source>
        <dbReference type="EMBL" id="AGJ50269.1"/>
    </source>
</evidence>
<evidence type="ECO:0000313" key="13">
    <source>
        <dbReference type="EMBL" id="AGJ50273.1"/>
    </source>
</evidence>
<dbReference type="EMBL" id="KC665847">
    <property type="protein sequence ID" value="AGJ50271.1"/>
    <property type="molecule type" value="Genomic_DNA"/>
</dbReference>
<dbReference type="EMBL" id="KC665853">
    <property type="protein sequence ID" value="AGJ50277.1"/>
    <property type="molecule type" value="Genomic_DNA"/>
</dbReference>
<evidence type="ECO:0000313" key="10">
    <source>
        <dbReference type="EMBL" id="AGJ50270.1"/>
    </source>
</evidence>
<protein>
    <submittedName>
        <fullName evidence="36">NADH dehydrogenase subunit 3</fullName>
    </submittedName>
</protein>
<dbReference type="EMBL" id="KC665846">
    <property type="protein sequence ID" value="AGJ50270.1"/>
    <property type="molecule type" value="Genomic_DNA"/>
</dbReference>
<dbReference type="EMBL" id="KC665852">
    <property type="protein sequence ID" value="AGJ50276.1"/>
    <property type="molecule type" value="Genomic_DNA"/>
</dbReference>
<dbReference type="EMBL" id="KC665862">
    <property type="protein sequence ID" value="AGJ50286.1"/>
    <property type="molecule type" value="Genomic_DNA"/>
</dbReference>
<evidence type="ECO:0000313" key="16">
    <source>
        <dbReference type="EMBL" id="AGJ50276.1"/>
    </source>
</evidence>
<dbReference type="EMBL" id="KC665863">
    <property type="protein sequence ID" value="AGJ50287.1"/>
    <property type="molecule type" value="Genomic_DNA"/>
</dbReference>
<dbReference type="EMBL" id="KC665859">
    <property type="protein sequence ID" value="AGJ50283.1"/>
    <property type="molecule type" value="Genomic_DNA"/>
</dbReference>
<evidence type="ECO:0000313" key="23">
    <source>
        <dbReference type="EMBL" id="AGJ50283.1"/>
    </source>
</evidence>
<sequence>MASNINGTSTIVVELHKVIEMGIGINSTISMSNTMKMIASSKNRMENGIRAMLLGSNPHSNGEDFSRSWVDRFRSNSEVMSSTLGMMMDSEDANSSSFTCWKYCYYLLIKS</sequence>
<evidence type="ECO:0000313" key="35">
    <source>
        <dbReference type="EMBL" id="AGJ50295.1"/>
    </source>
</evidence>
<dbReference type="EMBL" id="KC665840">
    <property type="protein sequence ID" value="AGJ50264.1"/>
    <property type="molecule type" value="Genomic_DNA"/>
</dbReference>
<evidence type="ECO:0000313" key="21">
    <source>
        <dbReference type="EMBL" id="AGJ50281.1"/>
    </source>
</evidence>
<dbReference type="EMBL" id="KC665860">
    <property type="protein sequence ID" value="AGJ50284.1"/>
    <property type="molecule type" value="Genomic_DNA"/>
</dbReference>
<keyword evidence="36" id="KW-0496">Mitochondrion</keyword>
<organism evidence="36">
    <name type="scientific">Pontoscolex corethrurus</name>
    <dbReference type="NCBI Taxonomy" id="195581"/>
    <lineage>
        <taxon>Eukaryota</taxon>
        <taxon>Metazoa</taxon>
        <taxon>Spiralia</taxon>
        <taxon>Lophotrochozoa</taxon>
        <taxon>Annelida</taxon>
        <taxon>Clitellata</taxon>
        <taxon>Oligochaeta</taxon>
        <taxon>Crassiclitellata</taxon>
        <taxon>Lumbricina</taxon>
        <taxon>Glossoscolecidae</taxon>
        <taxon>Pontoscolex</taxon>
    </lineage>
</organism>
<dbReference type="EMBL" id="KC665864">
    <property type="protein sequence ID" value="AGJ50288.1"/>
    <property type="molecule type" value="Genomic_DNA"/>
</dbReference>
<dbReference type="EMBL" id="KC665870">
    <property type="protein sequence ID" value="AGJ50294.1"/>
    <property type="molecule type" value="Genomic_DNA"/>
</dbReference>
<dbReference type="EMBL" id="KC665866">
    <property type="protein sequence ID" value="AGJ50290.1"/>
    <property type="molecule type" value="Genomic_DNA"/>
</dbReference>
<dbReference type="EMBL" id="KC665841">
    <property type="protein sequence ID" value="AGJ50265.1"/>
    <property type="molecule type" value="Genomic_DNA"/>
</dbReference>
<evidence type="ECO:0000313" key="27">
    <source>
        <dbReference type="EMBL" id="AGJ50287.1"/>
    </source>
</evidence>
<evidence type="ECO:0000313" key="17">
    <source>
        <dbReference type="EMBL" id="AGJ50277.1"/>
    </source>
</evidence>
<dbReference type="EMBL" id="KC665874">
    <property type="protein sequence ID" value="AGJ50298.1"/>
    <property type="molecule type" value="Genomic_DNA"/>
</dbReference>
<dbReference type="EMBL" id="KC665869">
    <property type="protein sequence ID" value="AGJ50293.1"/>
    <property type="molecule type" value="Genomic_DNA"/>
</dbReference>
<dbReference type="AlphaFoldDB" id="V9N209"/>
<geneLocation type="mitochondrion" evidence="36"/>
<dbReference type="EMBL" id="KC665873">
    <property type="protein sequence ID" value="AGJ50297.1"/>
    <property type="molecule type" value="Genomic_DNA"/>
</dbReference>
<evidence type="ECO:0000313" key="5">
    <source>
        <dbReference type="EMBL" id="AGJ50265.1"/>
    </source>
</evidence>
<dbReference type="EMBL" id="KC665854">
    <property type="protein sequence ID" value="AGJ50278.1"/>
    <property type="molecule type" value="Genomic_DNA"/>
</dbReference>
<dbReference type="EMBL" id="KC665861">
    <property type="protein sequence ID" value="AGJ50285.1"/>
    <property type="molecule type" value="Genomic_DNA"/>
</dbReference>
<evidence type="ECO:0000313" key="3">
    <source>
        <dbReference type="EMBL" id="AGJ50263.1"/>
    </source>
</evidence>
<dbReference type="EMBL" id="KC665837">
    <property type="protein sequence ID" value="AGJ50261.1"/>
    <property type="molecule type" value="Genomic_DNA"/>
</dbReference>
<dbReference type="EMBL" id="KC665875">
    <property type="protein sequence ID" value="AGJ50299.1"/>
    <property type="molecule type" value="Genomic_DNA"/>
</dbReference>
<dbReference type="EMBL" id="KC665872">
    <property type="protein sequence ID" value="AGJ50296.1"/>
    <property type="molecule type" value="Genomic_DNA"/>
</dbReference>
<dbReference type="EMBL" id="KC665850">
    <property type="protein sequence ID" value="AGJ50274.1"/>
    <property type="molecule type" value="Genomic_DNA"/>
</dbReference>
<proteinExistence type="predicted"/>
<dbReference type="EMBL" id="KC665867">
    <property type="protein sequence ID" value="AGJ50291.1"/>
    <property type="molecule type" value="Genomic_DNA"/>
</dbReference>
<dbReference type="EMBL" id="KC665856">
    <property type="protein sequence ID" value="AGJ50280.1"/>
    <property type="molecule type" value="Genomic_DNA"/>
</dbReference>
<evidence type="ECO:0000313" key="39">
    <source>
        <dbReference type="EMBL" id="AGJ50299.1"/>
    </source>
</evidence>
<evidence type="ECO:0000313" key="33">
    <source>
        <dbReference type="EMBL" id="AGJ50293.1"/>
    </source>
</evidence>
<evidence type="ECO:0000313" key="12">
    <source>
        <dbReference type="EMBL" id="AGJ50272.1"/>
    </source>
</evidence>
<dbReference type="EMBL" id="KC665857">
    <property type="protein sequence ID" value="AGJ50281.1"/>
    <property type="molecule type" value="Genomic_DNA"/>
</dbReference>
<evidence type="ECO:0000313" key="6">
    <source>
        <dbReference type="EMBL" id="AGJ50266.1"/>
    </source>
</evidence>
<evidence type="ECO:0000313" key="7">
    <source>
        <dbReference type="EMBL" id="AGJ50267.1"/>
    </source>
</evidence>
<evidence type="ECO:0000313" key="4">
    <source>
        <dbReference type="EMBL" id="AGJ50264.1"/>
    </source>
</evidence>
<evidence type="ECO:0000313" key="11">
    <source>
        <dbReference type="EMBL" id="AGJ50271.1"/>
    </source>
</evidence>
<gene>
    <name evidence="36" type="primary">ND3</name>
</gene>
<dbReference type="EMBL" id="KC665843">
    <property type="protein sequence ID" value="AGJ50267.1"/>
    <property type="molecule type" value="Genomic_DNA"/>
</dbReference>
<evidence type="ECO:0000313" key="37">
    <source>
        <dbReference type="EMBL" id="AGJ50297.1"/>
    </source>
</evidence>
<evidence type="ECO:0000313" key="19">
    <source>
        <dbReference type="EMBL" id="AGJ50279.1"/>
    </source>
</evidence>
<name>V9N209_9ANNE</name>
<evidence type="ECO:0000313" key="34">
    <source>
        <dbReference type="EMBL" id="AGJ50294.1"/>
    </source>
</evidence>
<reference evidence="36" key="1">
    <citation type="journal article" date="2014" name="Heredity">
        <title>Living on a volcano's edge: genetic isolation of an extremophile terrestrial metazoan.</title>
        <authorList>
            <person name="Cunha L."/>
            <person name="Montiel R."/>
            <person name="Novo M."/>
            <person name="Orozco-terWengel P."/>
            <person name="Rodrigues A."/>
            <person name="Morgan A.J."/>
            <person name="Kille P."/>
        </authorList>
    </citation>
    <scope>NUCLEOTIDE SEQUENCE</scope>
    <source>
        <strain evidence="9">10A</strain>
        <strain evidence="29">10V</strain>
        <strain evidence="10">11A</strain>
        <strain evidence="30">11V</strain>
        <strain evidence="11">12A</strain>
        <strain evidence="31">12V</strain>
        <strain evidence="12">13A</strain>
        <strain evidence="32">13V</strain>
        <strain evidence="13">14A</strain>
        <strain evidence="33">14V</strain>
        <strain evidence="14">15A</strain>
        <strain evidence="34">15V</strain>
        <strain evidence="15">16A</strain>
        <strain evidence="35">16V</strain>
        <strain evidence="16">17A</strain>
        <strain evidence="36">17V</strain>
        <strain evidence="17">18A</strain>
        <strain evidence="37">18V</strain>
        <strain evidence="18">19A</strain>
        <strain evidence="38">19V</strain>
        <strain evidence="1">1A</strain>
        <strain evidence="20">1V</strain>
        <strain evidence="19">20A</strain>
        <strain evidence="39">20V</strain>
        <strain evidence="2">2A</strain>
        <strain evidence="21">2V</strain>
        <strain evidence="3">3A</strain>
        <strain evidence="22">3V</strain>
        <strain evidence="4">4A</strain>
        <strain evidence="23">4V</strain>
        <strain evidence="5">5A</strain>
        <strain evidence="24">5V</strain>
        <strain evidence="25">6V</strain>
        <strain evidence="6">7A</strain>
        <strain evidence="26">7V</strain>
        <strain evidence="7">8A</strain>
        <strain evidence="27">8V</strain>
        <strain evidence="8">9A</strain>
        <strain evidence="28">9V</strain>
    </source>
</reference>
<dbReference type="EMBL" id="KC665849">
    <property type="protein sequence ID" value="AGJ50273.1"/>
    <property type="molecule type" value="Genomic_DNA"/>
</dbReference>
<evidence type="ECO:0000313" key="8">
    <source>
        <dbReference type="EMBL" id="AGJ50268.1"/>
    </source>
</evidence>
<evidence type="ECO:0000313" key="20">
    <source>
        <dbReference type="EMBL" id="AGJ50280.1"/>
    </source>
</evidence>
<dbReference type="EMBL" id="KC665839">
    <property type="protein sequence ID" value="AGJ50263.1"/>
    <property type="molecule type" value="Genomic_DNA"/>
</dbReference>
<dbReference type="EMBL" id="KC665871">
    <property type="protein sequence ID" value="AGJ50295.1"/>
    <property type="molecule type" value="Genomic_DNA"/>
</dbReference>
<dbReference type="EMBL" id="KC665842">
    <property type="protein sequence ID" value="AGJ50266.1"/>
    <property type="molecule type" value="Genomic_DNA"/>
</dbReference>
<accession>V9N209</accession>
<evidence type="ECO:0000313" key="25">
    <source>
        <dbReference type="EMBL" id="AGJ50285.1"/>
    </source>
</evidence>
<dbReference type="EMBL" id="KC665848">
    <property type="protein sequence ID" value="AGJ50272.1"/>
    <property type="molecule type" value="Genomic_DNA"/>
</dbReference>
<evidence type="ECO:0000313" key="2">
    <source>
        <dbReference type="EMBL" id="AGJ50262.1"/>
    </source>
</evidence>
<evidence type="ECO:0000313" key="31">
    <source>
        <dbReference type="EMBL" id="AGJ50291.1"/>
    </source>
</evidence>
<dbReference type="EMBL" id="KC665855">
    <property type="protein sequence ID" value="AGJ50279.1"/>
    <property type="molecule type" value="Genomic_DNA"/>
</dbReference>
<dbReference type="EMBL" id="KC665868">
    <property type="protein sequence ID" value="AGJ50292.1"/>
    <property type="molecule type" value="Genomic_DNA"/>
</dbReference>
<evidence type="ECO:0000313" key="22">
    <source>
        <dbReference type="EMBL" id="AGJ50282.1"/>
    </source>
</evidence>
<evidence type="ECO:0000313" key="28">
    <source>
        <dbReference type="EMBL" id="AGJ50288.1"/>
    </source>
</evidence>
<dbReference type="EMBL" id="KC665845">
    <property type="protein sequence ID" value="AGJ50269.1"/>
    <property type="molecule type" value="Genomic_DNA"/>
</dbReference>
<evidence type="ECO:0000313" key="14">
    <source>
        <dbReference type="EMBL" id="AGJ50274.1"/>
    </source>
</evidence>
<dbReference type="EMBL" id="KC665858">
    <property type="protein sequence ID" value="AGJ50282.1"/>
    <property type="molecule type" value="Genomic_DNA"/>
</dbReference>
<dbReference type="EMBL" id="KC665851">
    <property type="protein sequence ID" value="AGJ50275.1"/>
    <property type="molecule type" value="Genomic_DNA"/>
</dbReference>
<dbReference type="EMBL" id="KC665844">
    <property type="protein sequence ID" value="AGJ50268.1"/>
    <property type="molecule type" value="Genomic_DNA"/>
</dbReference>
<dbReference type="EMBL" id="KC665838">
    <property type="protein sequence ID" value="AGJ50262.1"/>
    <property type="molecule type" value="Genomic_DNA"/>
</dbReference>
<evidence type="ECO:0000313" key="29">
    <source>
        <dbReference type="EMBL" id="AGJ50289.1"/>
    </source>
</evidence>
<dbReference type="EMBL" id="KC665865">
    <property type="protein sequence ID" value="AGJ50289.1"/>
    <property type="molecule type" value="Genomic_DNA"/>
</dbReference>
<evidence type="ECO:0000313" key="30">
    <source>
        <dbReference type="EMBL" id="AGJ50290.1"/>
    </source>
</evidence>
<evidence type="ECO:0000313" key="26">
    <source>
        <dbReference type="EMBL" id="AGJ50286.1"/>
    </source>
</evidence>
<evidence type="ECO:0000313" key="18">
    <source>
        <dbReference type="EMBL" id="AGJ50278.1"/>
    </source>
</evidence>
<evidence type="ECO:0000313" key="24">
    <source>
        <dbReference type="EMBL" id="AGJ50284.1"/>
    </source>
</evidence>
<evidence type="ECO:0000313" key="15">
    <source>
        <dbReference type="EMBL" id="AGJ50275.1"/>
    </source>
</evidence>
<evidence type="ECO:0000313" key="38">
    <source>
        <dbReference type="EMBL" id="AGJ50298.1"/>
    </source>
</evidence>
<evidence type="ECO:0000313" key="36">
    <source>
        <dbReference type="EMBL" id="AGJ50296.1"/>
    </source>
</evidence>